<keyword evidence="1" id="KW-0812">Transmembrane</keyword>
<dbReference type="Proteomes" id="UP000655225">
    <property type="component" value="Unassembled WGS sequence"/>
</dbReference>
<evidence type="ECO:0000256" key="1">
    <source>
        <dbReference type="SAM" id="Phobius"/>
    </source>
</evidence>
<proteinExistence type="predicted"/>
<accession>A0A835D141</accession>
<name>A0A835D141_TETSI</name>
<dbReference type="EMBL" id="JABCRI010000021">
    <property type="protein sequence ID" value="KAF8380017.1"/>
    <property type="molecule type" value="Genomic_DNA"/>
</dbReference>
<comment type="caution">
    <text evidence="2">The sequence shown here is derived from an EMBL/GenBank/DDBJ whole genome shotgun (WGS) entry which is preliminary data.</text>
</comment>
<sequence length="70" mass="8045">MIHNAVCAWENLRSRKSYSRYHHANMCFTLIALIIGSGRIPHVHFVDAPSFRLENPEIPIHLLDSIYSGK</sequence>
<feature type="transmembrane region" description="Helical" evidence="1">
    <location>
        <begin position="21"/>
        <end position="40"/>
    </location>
</feature>
<gene>
    <name evidence="2" type="ORF">HHK36_027486</name>
</gene>
<keyword evidence="1" id="KW-1133">Transmembrane helix</keyword>
<evidence type="ECO:0000313" key="3">
    <source>
        <dbReference type="Proteomes" id="UP000655225"/>
    </source>
</evidence>
<organism evidence="2 3">
    <name type="scientific">Tetracentron sinense</name>
    <name type="common">Spur-leaf</name>
    <dbReference type="NCBI Taxonomy" id="13715"/>
    <lineage>
        <taxon>Eukaryota</taxon>
        <taxon>Viridiplantae</taxon>
        <taxon>Streptophyta</taxon>
        <taxon>Embryophyta</taxon>
        <taxon>Tracheophyta</taxon>
        <taxon>Spermatophyta</taxon>
        <taxon>Magnoliopsida</taxon>
        <taxon>Trochodendrales</taxon>
        <taxon>Trochodendraceae</taxon>
        <taxon>Tetracentron</taxon>
    </lineage>
</organism>
<evidence type="ECO:0000313" key="2">
    <source>
        <dbReference type="EMBL" id="KAF8380017.1"/>
    </source>
</evidence>
<protein>
    <submittedName>
        <fullName evidence="2">Uncharacterized protein</fullName>
    </submittedName>
</protein>
<keyword evidence="3" id="KW-1185">Reference proteome</keyword>
<keyword evidence="1" id="KW-0472">Membrane</keyword>
<reference evidence="2 3" key="1">
    <citation type="submission" date="2020-04" db="EMBL/GenBank/DDBJ databases">
        <title>Plant Genome Project.</title>
        <authorList>
            <person name="Zhang R.-G."/>
        </authorList>
    </citation>
    <scope>NUCLEOTIDE SEQUENCE [LARGE SCALE GENOMIC DNA]</scope>
    <source>
        <strain evidence="2">YNK0</strain>
        <tissue evidence="2">Leaf</tissue>
    </source>
</reference>
<dbReference type="AlphaFoldDB" id="A0A835D141"/>